<organism evidence="2 3">
    <name type="scientific">Halobacillus campisalis</name>
    <dbReference type="NCBI Taxonomy" id="435909"/>
    <lineage>
        <taxon>Bacteria</taxon>
        <taxon>Bacillati</taxon>
        <taxon>Bacillota</taxon>
        <taxon>Bacilli</taxon>
        <taxon>Bacillales</taxon>
        <taxon>Bacillaceae</taxon>
        <taxon>Halobacillus</taxon>
    </lineage>
</organism>
<keyword evidence="1" id="KW-1133">Transmembrane helix</keyword>
<feature type="transmembrane region" description="Helical" evidence="1">
    <location>
        <begin position="157"/>
        <end position="180"/>
    </location>
</feature>
<dbReference type="Proteomes" id="UP001596494">
    <property type="component" value="Unassembled WGS sequence"/>
</dbReference>
<evidence type="ECO:0000256" key="1">
    <source>
        <dbReference type="SAM" id="Phobius"/>
    </source>
</evidence>
<feature type="transmembrane region" description="Helical" evidence="1">
    <location>
        <begin position="12"/>
        <end position="38"/>
    </location>
</feature>
<protein>
    <recommendedName>
        <fullName evidence="4">DUF2975 domain-containing protein</fullName>
    </recommendedName>
</protein>
<proteinExistence type="predicted"/>
<dbReference type="RefSeq" id="WP_289214903.1">
    <property type="nucleotide sequence ID" value="NZ_JAPVRC010000002.1"/>
</dbReference>
<accession>A0ABW2K6U1</accession>
<comment type="caution">
    <text evidence="2">The sequence shown here is derived from an EMBL/GenBank/DDBJ whole genome shotgun (WGS) entry which is preliminary data.</text>
</comment>
<keyword evidence="1" id="KW-0472">Membrane</keyword>
<dbReference type="EMBL" id="JBHTBY010000017">
    <property type="protein sequence ID" value="MFC7322524.1"/>
    <property type="molecule type" value="Genomic_DNA"/>
</dbReference>
<feature type="transmembrane region" description="Helical" evidence="1">
    <location>
        <begin position="115"/>
        <end position="132"/>
    </location>
</feature>
<evidence type="ECO:0008006" key="4">
    <source>
        <dbReference type="Google" id="ProtNLM"/>
    </source>
</evidence>
<evidence type="ECO:0000313" key="2">
    <source>
        <dbReference type="EMBL" id="MFC7322524.1"/>
    </source>
</evidence>
<reference evidence="3" key="1">
    <citation type="journal article" date="2019" name="Int. J. Syst. Evol. Microbiol.">
        <title>The Global Catalogue of Microorganisms (GCM) 10K type strain sequencing project: providing services to taxonomists for standard genome sequencing and annotation.</title>
        <authorList>
            <consortium name="The Broad Institute Genomics Platform"/>
            <consortium name="The Broad Institute Genome Sequencing Center for Infectious Disease"/>
            <person name="Wu L."/>
            <person name="Ma J."/>
        </authorList>
    </citation>
    <scope>NUCLEOTIDE SEQUENCE [LARGE SCALE GENOMIC DNA]</scope>
    <source>
        <strain evidence="3">CCUG 73951</strain>
    </source>
</reference>
<evidence type="ECO:0000313" key="3">
    <source>
        <dbReference type="Proteomes" id="UP001596494"/>
    </source>
</evidence>
<gene>
    <name evidence="2" type="ORF">ACFQMN_16800</name>
</gene>
<keyword evidence="3" id="KW-1185">Reference proteome</keyword>
<name>A0ABW2K6U1_9BACI</name>
<feature type="transmembrane region" description="Helical" evidence="1">
    <location>
        <begin position="73"/>
        <end position="95"/>
    </location>
</feature>
<sequence length="190" mass="21553">MKLNAFYKIASIFCIILFYVVALAGLLSIAFHIGYLWFPDSAFTKSVGPFEPIYSYLTLHFNEQPRLYDDPSFIRLSFLNVVAAFLFVNLFLWLLYRFLKNIYKHGLFVEQNVSVILRLGLTFIILGTAYAYTDELMTAEAVARLEVTNATISFSSLYYIDTLLGGIIMIIIALALRTAVGAVEENKKTI</sequence>
<keyword evidence="1" id="KW-0812">Transmembrane</keyword>